<keyword evidence="1" id="KW-0472">Membrane</keyword>
<dbReference type="Proteomes" id="UP000831562">
    <property type="component" value="Chromosome"/>
</dbReference>
<evidence type="ECO:0000313" key="3">
    <source>
        <dbReference type="Proteomes" id="UP000831562"/>
    </source>
</evidence>
<reference evidence="2" key="1">
    <citation type="submission" date="2022-05" db="EMBL/GenBank/DDBJ databases">
        <title>Using nanopore sequencing to obtain complete genomes from saliva samples.</title>
        <authorList>
            <person name="Baker J.L."/>
        </authorList>
    </citation>
    <scope>NUCLEOTIDE SEQUENCE</scope>
    <source>
        <strain evidence="2">JCVI-JB-Lp32</strain>
    </source>
</reference>
<protein>
    <submittedName>
        <fullName evidence="2">Uncharacterized protein</fullName>
    </submittedName>
</protein>
<gene>
    <name evidence="2" type="ORF">M3I19_04830</name>
</gene>
<sequence length="143" mass="16132">MSSFTFFKHKDFSNNTSENVTKTPHLRAFNPARILGFCLLSLIFGFPFPVILIPNDDVYCNVPLVSFVMCIFVACVFDKAYRILNDGTVQKIIKSLCLCLVIWLFSVLFIYCLAYIDLGLGGKIVNTGIGLFVFICLSRIVIR</sequence>
<dbReference type="EMBL" id="CP097092">
    <property type="protein sequence ID" value="UQF77624.1"/>
    <property type="molecule type" value="Genomic_DNA"/>
</dbReference>
<feature type="transmembrane region" description="Helical" evidence="1">
    <location>
        <begin position="96"/>
        <end position="118"/>
    </location>
</feature>
<accession>A0A9E7AIR6</accession>
<dbReference type="AlphaFoldDB" id="A0A9E7AIR6"/>
<organism evidence="2 3">
    <name type="scientific">Lancefieldella parvula</name>
    <dbReference type="NCBI Taxonomy" id="1382"/>
    <lineage>
        <taxon>Bacteria</taxon>
        <taxon>Bacillati</taxon>
        <taxon>Actinomycetota</taxon>
        <taxon>Coriobacteriia</taxon>
        <taxon>Coriobacteriales</taxon>
        <taxon>Atopobiaceae</taxon>
        <taxon>Lancefieldella</taxon>
    </lineage>
</organism>
<evidence type="ECO:0000256" key="1">
    <source>
        <dbReference type="SAM" id="Phobius"/>
    </source>
</evidence>
<keyword evidence="1" id="KW-1133">Transmembrane helix</keyword>
<evidence type="ECO:0000313" key="2">
    <source>
        <dbReference type="EMBL" id="UQF77624.1"/>
    </source>
</evidence>
<keyword evidence="1" id="KW-0812">Transmembrane</keyword>
<feature type="transmembrane region" description="Helical" evidence="1">
    <location>
        <begin position="64"/>
        <end position="84"/>
    </location>
</feature>
<feature type="transmembrane region" description="Helical" evidence="1">
    <location>
        <begin position="34"/>
        <end position="52"/>
    </location>
</feature>
<name>A0A9E7AIR6_9ACTN</name>
<feature type="transmembrane region" description="Helical" evidence="1">
    <location>
        <begin position="124"/>
        <end position="142"/>
    </location>
</feature>
<proteinExistence type="predicted"/>